<reference evidence="2" key="1">
    <citation type="journal article" date="2021" name="Sci. Rep.">
        <title>Diploid genomic architecture of Nitzschia inconspicua, an elite biomass production diatom.</title>
        <authorList>
            <person name="Oliver A."/>
            <person name="Podell S."/>
            <person name="Pinowska A."/>
            <person name="Traller J.C."/>
            <person name="Smith S.R."/>
            <person name="McClure R."/>
            <person name="Beliaev A."/>
            <person name="Bohutskyi P."/>
            <person name="Hill E.A."/>
            <person name="Rabines A."/>
            <person name="Zheng H."/>
            <person name="Allen L.Z."/>
            <person name="Kuo A."/>
            <person name="Grigoriev I.V."/>
            <person name="Allen A.E."/>
            <person name="Hazlebeck D."/>
            <person name="Allen E.E."/>
        </authorList>
    </citation>
    <scope>NUCLEOTIDE SEQUENCE</scope>
    <source>
        <strain evidence="2">Hildebrandi</strain>
    </source>
</reference>
<sequence length="410" mass="45704">MTTTDSTNPNDSTSGRNGDTPPTPSSRSPEDSVEKAFGLLQDAKAFEAKSEYWKAAELYVQAQQLLQALSDEASREVAAIAAAVASSDNKSTTQEEQEQIARLYRDKAQEYWSQSRHCLIQAMQHEKSKDEEVTADKKTSAPTGNNLDDSKASNPPPLTCNLIDDDQAKARNHTFTVLFSRPIEDKEGVGFGTDTVATNDDNENVMDQQWSLEERLQELNKSLPSGFKTDEERMSEINRGLNKLGLSLYTQKQPFARFQDELKPPKTEEEQIDEIMAQAQDEVAFAKSNGDDGGWTNNPTGKINSNFEDDFSEDDDDDISEKGDELLEDDQLALKTIRKKVIKAQVKIAELVALLDQAKMAKDKEHKADDDSSNSDLSDADAFLTSGKKKLRSAQRDLQKAMEEWNDAFL</sequence>
<feature type="compositionally biased region" description="Basic and acidic residues" evidence="1">
    <location>
        <begin position="360"/>
        <end position="370"/>
    </location>
</feature>
<gene>
    <name evidence="2" type="ORF">IV203_009864</name>
</gene>
<dbReference type="OrthoDB" id="49190at2759"/>
<feature type="region of interest" description="Disordered" evidence="1">
    <location>
        <begin position="1"/>
        <end position="33"/>
    </location>
</feature>
<reference evidence="2" key="2">
    <citation type="submission" date="2021-04" db="EMBL/GenBank/DDBJ databases">
        <authorList>
            <person name="Podell S."/>
        </authorList>
    </citation>
    <scope>NUCLEOTIDE SEQUENCE</scope>
    <source>
        <strain evidence="2">Hildebrandi</strain>
    </source>
</reference>
<feature type="region of interest" description="Disordered" evidence="1">
    <location>
        <begin position="360"/>
        <end position="380"/>
    </location>
</feature>
<feature type="compositionally biased region" description="Basic and acidic residues" evidence="1">
    <location>
        <begin position="124"/>
        <end position="139"/>
    </location>
</feature>
<feature type="compositionally biased region" description="Low complexity" evidence="1">
    <location>
        <begin position="1"/>
        <end position="14"/>
    </location>
</feature>
<protein>
    <submittedName>
        <fullName evidence="2">Uncharacterized protein</fullName>
    </submittedName>
</protein>
<keyword evidence="3" id="KW-1185">Reference proteome</keyword>
<dbReference type="Proteomes" id="UP000693970">
    <property type="component" value="Unassembled WGS sequence"/>
</dbReference>
<accession>A0A9K3PMK0</accession>
<organism evidence="2 3">
    <name type="scientific">Nitzschia inconspicua</name>
    <dbReference type="NCBI Taxonomy" id="303405"/>
    <lineage>
        <taxon>Eukaryota</taxon>
        <taxon>Sar</taxon>
        <taxon>Stramenopiles</taxon>
        <taxon>Ochrophyta</taxon>
        <taxon>Bacillariophyta</taxon>
        <taxon>Bacillariophyceae</taxon>
        <taxon>Bacillariophycidae</taxon>
        <taxon>Bacillariales</taxon>
        <taxon>Bacillariaceae</taxon>
        <taxon>Nitzschia</taxon>
    </lineage>
</organism>
<feature type="compositionally biased region" description="Acidic residues" evidence="1">
    <location>
        <begin position="307"/>
        <end position="319"/>
    </location>
</feature>
<dbReference type="AlphaFoldDB" id="A0A9K3PMK0"/>
<evidence type="ECO:0000313" key="3">
    <source>
        <dbReference type="Proteomes" id="UP000693970"/>
    </source>
</evidence>
<proteinExistence type="predicted"/>
<feature type="region of interest" description="Disordered" evidence="1">
    <location>
        <begin position="289"/>
        <end position="322"/>
    </location>
</feature>
<feature type="region of interest" description="Disordered" evidence="1">
    <location>
        <begin position="123"/>
        <end position="160"/>
    </location>
</feature>
<evidence type="ECO:0000256" key="1">
    <source>
        <dbReference type="SAM" id="MobiDB-lite"/>
    </source>
</evidence>
<name>A0A9K3PMK0_9STRA</name>
<evidence type="ECO:0000313" key="2">
    <source>
        <dbReference type="EMBL" id="KAG7350504.1"/>
    </source>
</evidence>
<comment type="caution">
    <text evidence="2">The sequence shown here is derived from an EMBL/GenBank/DDBJ whole genome shotgun (WGS) entry which is preliminary data.</text>
</comment>
<dbReference type="EMBL" id="JAGRRH010000018">
    <property type="protein sequence ID" value="KAG7350504.1"/>
    <property type="molecule type" value="Genomic_DNA"/>
</dbReference>